<name>A0A0P0RFW1_9BURK</name>
<feature type="domain" description="HTH luxR-type" evidence="4">
    <location>
        <begin position="172"/>
        <end position="237"/>
    </location>
</feature>
<evidence type="ECO:0000259" key="4">
    <source>
        <dbReference type="PROSITE" id="PS50043"/>
    </source>
</evidence>
<evidence type="ECO:0000256" key="1">
    <source>
        <dbReference type="ARBA" id="ARBA00023015"/>
    </source>
</evidence>
<gene>
    <name evidence="5" type="ORF">K788_0007673</name>
</gene>
<proteinExistence type="predicted"/>
<dbReference type="KEGG" id="bcai:K788_0007673"/>
<evidence type="ECO:0000256" key="2">
    <source>
        <dbReference type="ARBA" id="ARBA00023125"/>
    </source>
</evidence>
<dbReference type="InterPro" id="IPR000792">
    <property type="entry name" value="Tscrpt_reg_LuxR_C"/>
</dbReference>
<reference evidence="5 6" key="1">
    <citation type="journal article" date="2014" name="Genome Announc.">
        <title>Draft Genome Sequence of the Haloacid-Degrading Burkholderia caribensis Strain MBA4.</title>
        <authorList>
            <person name="Pan Y."/>
            <person name="Kong K.F."/>
            <person name="Tsang J.S."/>
        </authorList>
    </citation>
    <scope>NUCLEOTIDE SEQUENCE [LARGE SCALE GENOMIC DNA]</scope>
    <source>
        <strain evidence="5 6">MBA4</strain>
    </source>
</reference>
<protein>
    <submittedName>
        <fullName evidence="5">Transcriptional activator protein LuxR</fullName>
    </submittedName>
</protein>
<dbReference type="GO" id="GO:0006355">
    <property type="term" value="P:regulation of DNA-templated transcription"/>
    <property type="evidence" value="ECO:0007669"/>
    <property type="project" value="InterPro"/>
</dbReference>
<dbReference type="PANTHER" id="PTHR44688:SF16">
    <property type="entry name" value="DNA-BINDING TRANSCRIPTIONAL ACTIVATOR DEVR_DOSR"/>
    <property type="match status" value="1"/>
</dbReference>
<dbReference type="InterPro" id="IPR036388">
    <property type="entry name" value="WH-like_DNA-bd_sf"/>
</dbReference>
<dbReference type="SMART" id="SM00421">
    <property type="entry name" value="HTH_LUXR"/>
    <property type="match status" value="1"/>
</dbReference>
<organism evidence="5 6">
    <name type="scientific">Paraburkholderia caribensis MBA4</name>
    <dbReference type="NCBI Taxonomy" id="1323664"/>
    <lineage>
        <taxon>Bacteria</taxon>
        <taxon>Pseudomonadati</taxon>
        <taxon>Pseudomonadota</taxon>
        <taxon>Betaproteobacteria</taxon>
        <taxon>Burkholderiales</taxon>
        <taxon>Burkholderiaceae</taxon>
        <taxon>Paraburkholderia</taxon>
    </lineage>
</organism>
<dbReference type="PROSITE" id="PS50043">
    <property type="entry name" value="HTH_LUXR_2"/>
    <property type="match status" value="1"/>
</dbReference>
<dbReference type="InterPro" id="IPR016032">
    <property type="entry name" value="Sig_transdc_resp-reg_C-effctor"/>
</dbReference>
<dbReference type="Gene3D" id="1.10.10.10">
    <property type="entry name" value="Winged helix-like DNA-binding domain superfamily/Winged helix DNA-binding domain"/>
    <property type="match status" value="1"/>
</dbReference>
<evidence type="ECO:0000313" key="5">
    <source>
        <dbReference type="EMBL" id="ALL67584.1"/>
    </source>
</evidence>
<dbReference type="Pfam" id="PF00196">
    <property type="entry name" value="GerE"/>
    <property type="match status" value="1"/>
</dbReference>
<dbReference type="SUPFAM" id="SSF46894">
    <property type="entry name" value="C-terminal effector domain of the bipartite response regulators"/>
    <property type="match status" value="1"/>
</dbReference>
<dbReference type="GO" id="GO:0003677">
    <property type="term" value="F:DNA binding"/>
    <property type="evidence" value="ECO:0007669"/>
    <property type="project" value="UniProtKB-KW"/>
</dbReference>
<sequence length="242" mass="27411">MPQHFIEQMSPLLEAENDVSWFREVARLADGWGFDRVLVGILPRPGMRLEDAFIRSTYSPSWRQFYNDQGFAHIDPTVAHCMTKSSPLIWSPDLFESNPAQAMYEEARAHGLRAGVSLPIHGPRQESGLICFVNDRNPTDDFWRHLDVVLPNLVLLRDLVIDTSQPHLNAHTQALVPKLTPREQECLKWTARGKSTWEISHILNCSEAVVNFHLKNIRTKFGVNSRRAAAVIATQLGLIDPG</sequence>
<dbReference type="InterPro" id="IPR005143">
    <property type="entry name" value="TF_LuxR_autoind-bd_dom"/>
</dbReference>
<dbReference type="Pfam" id="PF03472">
    <property type="entry name" value="Autoind_bind"/>
    <property type="match status" value="1"/>
</dbReference>
<dbReference type="CDD" id="cd06170">
    <property type="entry name" value="LuxR_C_like"/>
    <property type="match status" value="1"/>
</dbReference>
<keyword evidence="2" id="KW-0238">DNA-binding</keyword>
<dbReference type="PRINTS" id="PR00038">
    <property type="entry name" value="HTHLUXR"/>
</dbReference>
<dbReference type="InterPro" id="IPR036693">
    <property type="entry name" value="TF_LuxR_autoind-bd_dom_sf"/>
</dbReference>
<evidence type="ECO:0000256" key="3">
    <source>
        <dbReference type="ARBA" id="ARBA00023163"/>
    </source>
</evidence>
<dbReference type="SUPFAM" id="SSF75516">
    <property type="entry name" value="Pheromone-binding domain of LuxR-like quorum-sensing transcription factors"/>
    <property type="match status" value="1"/>
</dbReference>
<keyword evidence="3" id="KW-0804">Transcription</keyword>
<evidence type="ECO:0000313" key="6">
    <source>
        <dbReference type="Proteomes" id="UP000019146"/>
    </source>
</evidence>
<dbReference type="Gene3D" id="3.30.450.80">
    <property type="entry name" value="Transcription factor LuxR-like, autoinducer-binding domain"/>
    <property type="match status" value="1"/>
</dbReference>
<accession>A0A0P0RFW1</accession>
<dbReference type="PANTHER" id="PTHR44688">
    <property type="entry name" value="DNA-BINDING TRANSCRIPTIONAL ACTIVATOR DEVR_DOSR"/>
    <property type="match status" value="1"/>
</dbReference>
<dbReference type="AlphaFoldDB" id="A0A0P0RFW1"/>
<dbReference type="EMBL" id="CP012747">
    <property type="protein sequence ID" value="ALL67584.1"/>
    <property type="molecule type" value="Genomic_DNA"/>
</dbReference>
<dbReference type="Proteomes" id="UP000019146">
    <property type="component" value="Chromosome 2"/>
</dbReference>
<keyword evidence="1" id="KW-0805">Transcription regulation</keyword>